<comment type="caution">
    <text evidence="2">The sequence shown here is derived from an EMBL/GenBank/DDBJ whole genome shotgun (WGS) entry which is preliminary data.</text>
</comment>
<evidence type="ECO:0000256" key="1">
    <source>
        <dbReference type="SAM" id="Phobius"/>
    </source>
</evidence>
<protein>
    <submittedName>
        <fullName evidence="2">Uncharacterized protein</fullName>
    </submittedName>
</protein>
<keyword evidence="1" id="KW-0472">Membrane</keyword>
<name>A0ABW6BYK6_9BACT</name>
<proteinExistence type="predicted"/>
<sequence>MWRRRIFNRLLHIRRKAAGWANLHQKAMVAGMFCLMACGIIWLVASREEAQGSFDATAKLLYSGLDRKQQARPVTSDMMEMMRLYGEVQRINPDSLTVQDSAFLKDIDKQLNRIIHE</sequence>
<dbReference type="Proteomes" id="UP001597641">
    <property type="component" value="Unassembled WGS sequence"/>
</dbReference>
<organism evidence="2 3">
    <name type="scientific">Pontibacter toksunensis</name>
    <dbReference type="NCBI Taxonomy" id="1332631"/>
    <lineage>
        <taxon>Bacteria</taxon>
        <taxon>Pseudomonadati</taxon>
        <taxon>Bacteroidota</taxon>
        <taxon>Cytophagia</taxon>
        <taxon>Cytophagales</taxon>
        <taxon>Hymenobacteraceae</taxon>
        <taxon>Pontibacter</taxon>
    </lineage>
</organism>
<evidence type="ECO:0000313" key="2">
    <source>
        <dbReference type="EMBL" id="MFD3002656.1"/>
    </source>
</evidence>
<accession>A0ABW6BYK6</accession>
<evidence type="ECO:0000313" key="3">
    <source>
        <dbReference type="Proteomes" id="UP001597641"/>
    </source>
</evidence>
<gene>
    <name evidence="2" type="ORF">ACFS7Z_19960</name>
</gene>
<reference evidence="3" key="1">
    <citation type="journal article" date="2019" name="Int. J. Syst. Evol. Microbiol.">
        <title>The Global Catalogue of Microorganisms (GCM) 10K type strain sequencing project: providing services to taxonomists for standard genome sequencing and annotation.</title>
        <authorList>
            <consortium name="The Broad Institute Genomics Platform"/>
            <consortium name="The Broad Institute Genome Sequencing Center for Infectious Disease"/>
            <person name="Wu L."/>
            <person name="Ma J."/>
        </authorList>
    </citation>
    <scope>NUCLEOTIDE SEQUENCE [LARGE SCALE GENOMIC DNA]</scope>
    <source>
        <strain evidence="3">KCTC 23984</strain>
    </source>
</reference>
<dbReference type="RefSeq" id="WP_377488464.1">
    <property type="nucleotide sequence ID" value="NZ_JBHUOX010000018.1"/>
</dbReference>
<keyword evidence="1" id="KW-0812">Transmembrane</keyword>
<feature type="transmembrane region" description="Helical" evidence="1">
    <location>
        <begin position="21"/>
        <end position="45"/>
    </location>
</feature>
<keyword evidence="1" id="KW-1133">Transmembrane helix</keyword>
<dbReference type="EMBL" id="JBHUOX010000018">
    <property type="protein sequence ID" value="MFD3002656.1"/>
    <property type="molecule type" value="Genomic_DNA"/>
</dbReference>
<keyword evidence="3" id="KW-1185">Reference proteome</keyword>